<dbReference type="PANTHER" id="PTHR35004:SF8">
    <property type="entry name" value="TRANSPOSASE RV3428C-RELATED"/>
    <property type="match status" value="1"/>
</dbReference>
<feature type="region of interest" description="Disordered" evidence="1">
    <location>
        <begin position="486"/>
        <end position="532"/>
    </location>
</feature>
<dbReference type="SUPFAM" id="SSF53098">
    <property type="entry name" value="Ribonuclease H-like"/>
    <property type="match status" value="1"/>
</dbReference>
<evidence type="ECO:0000256" key="1">
    <source>
        <dbReference type="SAM" id="MobiDB-lite"/>
    </source>
</evidence>
<dbReference type="PROSITE" id="PS50994">
    <property type="entry name" value="INTEGRASE"/>
    <property type="match status" value="1"/>
</dbReference>
<dbReference type="InterPro" id="IPR001584">
    <property type="entry name" value="Integrase_cat-core"/>
</dbReference>
<dbReference type="InterPro" id="IPR054353">
    <property type="entry name" value="IstA-like_C"/>
</dbReference>
<reference evidence="3" key="1">
    <citation type="journal article" date="2021" name="PeerJ">
        <title>Extensive microbial diversity within the chicken gut microbiome revealed by metagenomics and culture.</title>
        <authorList>
            <person name="Gilroy R."/>
            <person name="Ravi A."/>
            <person name="Getino M."/>
            <person name="Pursley I."/>
            <person name="Horton D.L."/>
            <person name="Alikhan N.F."/>
            <person name="Baker D."/>
            <person name="Gharbi K."/>
            <person name="Hall N."/>
            <person name="Watson M."/>
            <person name="Adriaenssens E.M."/>
            <person name="Foster-Nyarko E."/>
            <person name="Jarju S."/>
            <person name="Secka A."/>
            <person name="Antonio M."/>
            <person name="Oren A."/>
            <person name="Chaudhuri R.R."/>
            <person name="La Ragione R."/>
            <person name="Hildebrand F."/>
            <person name="Pallen M.J."/>
        </authorList>
    </citation>
    <scope>NUCLEOTIDE SEQUENCE</scope>
    <source>
        <strain evidence="3">ChiHjej13B12-14962</strain>
    </source>
</reference>
<evidence type="ECO:0000259" key="2">
    <source>
        <dbReference type="PROSITE" id="PS50994"/>
    </source>
</evidence>
<organism evidence="3 4">
    <name type="scientific">Enteractinococcus helveticum</name>
    <dbReference type="NCBI Taxonomy" id="1837282"/>
    <lineage>
        <taxon>Bacteria</taxon>
        <taxon>Bacillati</taxon>
        <taxon>Actinomycetota</taxon>
        <taxon>Actinomycetes</taxon>
        <taxon>Micrococcales</taxon>
        <taxon>Micrococcaceae</taxon>
    </lineage>
</organism>
<sequence length="532" mass="59384">MAKYRQIMELVLQGRSYAEIVEMIGCSRRDVARVRQIVAEHDVTSMDMITTEQLVGWFPDGRKRVSANFAQPDFDQVLVSMRANRFFTVLMAWRRYADADHGLKKPYGYSQFCALFADYVRSHDLVAVLHHEPGRAMLVDWVGPTVDLVDSVTGELTRAYLWVGVLPYSGVISCRAYLNMKSPAWLDAHIQAFAMLDGVPALIVPDNPLTSSHPRSKGSTERVINARYQQLADHYQTAIVPARSGKPRDKAAAENAVGIVEKRVLGYLAEDVFTTMADLNAAIDARVDEINHDMPDVNGVTRWDRFVADEQHTLGALPDTRFEEVEWKQLKVGRNYHIRADSQHYSVPYQLAGRLLSVRLTSLRVTVFDGAVVVCEHDRLNGRKGQYSTLAEHVPQQHQGIDGLWSRAWFTDRARSFGPATLAVITQILDRHAIEAQGYLACQNILEGLGRKNRAVLEAASQQLLNQGGYATYSTIKRIMAAIHSEHDSPRPSIPAASTTKRQAVGGSQQLGPEVYVRDASHYDTTGEEAGL</sequence>
<dbReference type="EMBL" id="DYXC01000016">
    <property type="protein sequence ID" value="HJF13375.1"/>
    <property type="molecule type" value="Genomic_DNA"/>
</dbReference>
<evidence type="ECO:0000313" key="4">
    <source>
        <dbReference type="Proteomes" id="UP000703315"/>
    </source>
</evidence>
<reference evidence="3" key="2">
    <citation type="submission" date="2021-09" db="EMBL/GenBank/DDBJ databases">
        <authorList>
            <person name="Gilroy R."/>
        </authorList>
    </citation>
    <scope>NUCLEOTIDE SEQUENCE</scope>
    <source>
        <strain evidence="3">ChiHjej13B12-14962</strain>
    </source>
</reference>
<dbReference type="Pfam" id="PF22483">
    <property type="entry name" value="Mu-transpos_C_2"/>
    <property type="match status" value="1"/>
</dbReference>
<name>A0A921FK71_9MICC</name>
<feature type="domain" description="Integrase catalytic" evidence="2">
    <location>
        <begin position="129"/>
        <end position="310"/>
    </location>
</feature>
<evidence type="ECO:0000313" key="3">
    <source>
        <dbReference type="EMBL" id="HJF13375.1"/>
    </source>
</evidence>
<comment type="caution">
    <text evidence="3">The sequence shown here is derived from an EMBL/GenBank/DDBJ whole genome shotgun (WGS) entry which is preliminary data.</text>
</comment>
<dbReference type="AlphaFoldDB" id="A0A921FK71"/>
<dbReference type="GO" id="GO:0015074">
    <property type="term" value="P:DNA integration"/>
    <property type="evidence" value="ECO:0007669"/>
    <property type="project" value="InterPro"/>
</dbReference>
<accession>A0A921FK71</accession>
<dbReference type="InterPro" id="IPR012337">
    <property type="entry name" value="RNaseH-like_sf"/>
</dbReference>
<feature type="compositionally biased region" description="Polar residues" evidence="1">
    <location>
        <begin position="496"/>
        <end position="511"/>
    </location>
</feature>
<dbReference type="PANTHER" id="PTHR35004">
    <property type="entry name" value="TRANSPOSASE RV3428C-RELATED"/>
    <property type="match status" value="1"/>
</dbReference>
<dbReference type="RefSeq" id="WP_303901528.1">
    <property type="nucleotide sequence ID" value="NZ_DYXC01000016.1"/>
</dbReference>
<proteinExistence type="predicted"/>
<dbReference type="NCBIfam" id="NF033546">
    <property type="entry name" value="transpos_IS21"/>
    <property type="match status" value="1"/>
</dbReference>
<protein>
    <submittedName>
        <fullName evidence="3">IS21 family transposase</fullName>
    </submittedName>
</protein>
<dbReference type="Proteomes" id="UP000703315">
    <property type="component" value="Unassembled WGS sequence"/>
</dbReference>
<gene>
    <name evidence="3" type="primary">istA</name>
    <name evidence="3" type="ORF">K8V32_01035</name>
</gene>